<gene>
    <name evidence="7" type="ORF">EXU48_02840</name>
</gene>
<dbReference type="Pfam" id="PF00356">
    <property type="entry name" value="LacI"/>
    <property type="match status" value="1"/>
</dbReference>
<name>A0ABY2E9E2_9MICO</name>
<comment type="caution">
    <text evidence="7">The sequence shown here is derived from an EMBL/GenBank/DDBJ whole genome shotgun (WGS) entry which is preliminary data.</text>
</comment>
<dbReference type="EMBL" id="SMNA01000001">
    <property type="protein sequence ID" value="TDE99131.1"/>
    <property type="molecule type" value="Genomic_DNA"/>
</dbReference>
<evidence type="ECO:0000259" key="6">
    <source>
        <dbReference type="PROSITE" id="PS50932"/>
    </source>
</evidence>
<dbReference type="InterPro" id="IPR046335">
    <property type="entry name" value="LacI/GalR-like_sensor"/>
</dbReference>
<dbReference type="InterPro" id="IPR010982">
    <property type="entry name" value="Lambda_DNA-bd_dom_sf"/>
</dbReference>
<feature type="region of interest" description="Disordered" evidence="5">
    <location>
        <begin position="327"/>
        <end position="349"/>
    </location>
</feature>
<protein>
    <submittedName>
        <fullName evidence="7">LacI family transcriptional regulator</fullName>
    </submittedName>
</protein>
<dbReference type="PANTHER" id="PTHR30146:SF148">
    <property type="entry name" value="HTH-TYPE TRANSCRIPTIONAL REPRESSOR PURR-RELATED"/>
    <property type="match status" value="1"/>
</dbReference>
<organism evidence="7 8">
    <name type="scientific">Occultella glacieicola</name>
    <dbReference type="NCBI Taxonomy" id="2518684"/>
    <lineage>
        <taxon>Bacteria</taxon>
        <taxon>Bacillati</taxon>
        <taxon>Actinomycetota</taxon>
        <taxon>Actinomycetes</taxon>
        <taxon>Micrococcales</taxon>
        <taxon>Ruaniaceae</taxon>
        <taxon>Occultella</taxon>
    </lineage>
</organism>
<accession>A0ABY2E9E2</accession>
<evidence type="ECO:0000256" key="5">
    <source>
        <dbReference type="SAM" id="MobiDB-lite"/>
    </source>
</evidence>
<proteinExistence type="predicted"/>
<dbReference type="PROSITE" id="PS50932">
    <property type="entry name" value="HTH_LACI_2"/>
    <property type="match status" value="1"/>
</dbReference>
<sequence>MGRVTLADVARRAGVSLASTSRALNGQVASAATVERVRRAADELGYIPDASARSLRLRRTGQLAFAVADIGNPVYVEMMREIESVVAAEGYRLVVSRTGDADATLDLVRDLNQGYVDGLILSPLRVTPALVEALEQTTVPTVVVGRLPEGARVDTVLADSEGGVALAVDHLIRTGARRIAFLNGPVDTTPGRFRQLGFREATADRTEVVTGEFHAEDFTIDAGYAAARVMLAADEWDAVIAVNDLVGIGILHAAHERGIAVPDELAVIGIDNTTLADVCHPGLTSVDLGAARRGHKAARLILARMEDGDLPPRAVRVAPSLHERGSTAALAGAARPGGPAAVPGSRRVR</sequence>
<keyword evidence="2" id="KW-0805">Transcription regulation</keyword>
<feature type="domain" description="HTH lacI-type" evidence="6">
    <location>
        <begin position="4"/>
        <end position="57"/>
    </location>
</feature>
<dbReference type="CDD" id="cd01392">
    <property type="entry name" value="HTH_LacI"/>
    <property type="match status" value="1"/>
</dbReference>
<dbReference type="PANTHER" id="PTHR30146">
    <property type="entry name" value="LACI-RELATED TRANSCRIPTIONAL REPRESSOR"/>
    <property type="match status" value="1"/>
</dbReference>
<evidence type="ECO:0000256" key="4">
    <source>
        <dbReference type="ARBA" id="ARBA00023163"/>
    </source>
</evidence>
<dbReference type="Pfam" id="PF13377">
    <property type="entry name" value="Peripla_BP_3"/>
    <property type="match status" value="1"/>
</dbReference>
<feature type="compositionally biased region" description="Low complexity" evidence="5">
    <location>
        <begin position="328"/>
        <end position="349"/>
    </location>
</feature>
<dbReference type="RefSeq" id="WP_133106033.1">
    <property type="nucleotide sequence ID" value="NZ_SMNA01000001.1"/>
</dbReference>
<dbReference type="Proteomes" id="UP000504882">
    <property type="component" value="Unassembled WGS sequence"/>
</dbReference>
<dbReference type="InterPro" id="IPR000843">
    <property type="entry name" value="HTH_LacI"/>
</dbReference>
<keyword evidence="4" id="KW-0804">Transcription</keyword>
<evidence type="ECO:0000256" key="2">
    <source>
        <dbReference type="ARBA" id="ARBA00023015"/>
    </source>
</evidence>
<dbReference type="SMART" id="SM00354">
    <property type="entry name" value="HTH_LACI"/>
    <property type="match status" value="1"/>
</dbReference>
<keyword evidence="3" id="KW-0238">DNA-binding</keyword>
<dbReference type="Gene3D" id="1.10.260.40">
    <property type="entry name" value="lambda repressor-like DNA-binding domains"/>
    <property type="match status" value="1"/>
</dbReference>
<evidence type="ECO:0000256" key="3">
    <source>
        <dbReference type="ARBA" id="ARBA00023125"/>
    </source>
</evidence>
<dbReference type="SUPFAM" id="SSF53822">
    <property type="entry name" value="Periplasmic binding protein-like I"/>
    <property type="match status" value="1"/>
</dbReference>
<dbReference type="Gene3D" id="3.40.50.2300">
    <property type="match status" value="2"/>
</dbReference>
<keyword evidence="8" id="KW-1185">Reference proteome</keyword>
<reference evidence="7 8" key="1">
    <citation type="submission" date="2019-03" db="EMBL/GenBank/DDBJ databases">
        <title>Genomic features of bacteria from cold environments.</title>
        <authorList>
            <person name="Shen L."/>
        </authorList>
    </citation>
    <scope>NUCLEOTIDE SEQUENCE [LARGE SCALE GENOMIC DNA]</scope>
    <source>
        <strain evidence="8">T3246-1</strain>
    </source>
</reference>
<dbReference type="InterPro" id="IPR028082">
    <property type="entry name" value="Peripla_BP_I"/>
</dbReference>
<evidence type="ECO:0000313" key="7">
    <source>
        <dbReference type="EMBL" id="TDE99131.1"/>
    </source>
</evidence>
<dbReference type="SUPFAM" id="SSF47413">
    <property type="entry name" value="lambda repressor-like DNA-binding domains"/>
    <property type="match status" value="1"/>
</dbReference>
<evidence type="ECO:0000313" key="8">
    <source>
        <dbReference type="Proteomes" id="UP000504882"/>
    </source>
</evidence>
<evidence type="ECO:0000256" key="1">
    <source>
        <dbReference type="ARBA" id="ARBA00022491"/>
    </source>
</evidence>
<keyword evidence="1" id="KW-0678">Repressor</keyword>
<dbReference type="CDD" id="cd06267">
    <property type="entry name" value="PBP1_LacI_sugar_binding-like"/>
    <property type="match status" value="1"/>
</dbReference>